<dbReference type="PANTHER" id="PTHR37946:SF1">
    <property type="entry name" value="SLL1969 PROTEIN"/>
    <property type="match status" value="1"/>
</dbReference>
<accession>A0A7C3PQ82</accession>
<organism evidence="2">
    <name type="scientific">Oscillatoriales cyanobacterium SpSt-418</name>
    <dbReference type="NCBI Taxonomy" id="2282169"/>
    <lineage>
        <taxon>Bacteria</taxon>
        <taxon>Bacillati</taxon>
        <taxon>Cyanobacteriota</taxon>
        <taxon>Cyanophyceae</taxon>
        <taxon>Oscillatoriophycideae</taxon>
        <taxon>Oscillatoriales</taxon>
    </lineage>
</organism>
<protein>
    <submittedName>
        <fullName evidence="2">Alpha/beta fold hydrolase</fullName>
    </submittedName>
</protein>
<dbReference type="EMBL" id="DSRU01000183">
    <property type="protein sequence ID" value="HFM98601.1"/>
    <property type="molecule type" value="Genomic_DNA"/>
</dbReference>
<sequence length="221" mass="24327">MVAASQNPVLLIHGIWDTGAIFDSMAAHLNRKGWDVHTIDLVPNNGDAPLEDLAEQVATYARKRFGDQPFDLVGFSMGGLVGRYYLQRLGGIHNVQRFATLSSPHNGTLTAHGYLRPAGYQMRINSEFIQDLNTDIHTLRQINFTSVWTPLDAMILPASSSIVPVGRLVKVWVPLHAWMVSDWRGILAVEAALSEPLGQRSGAAESTLPLPTLLPLRRRAS</sequence>
<reference evidence="2" key="1">
    <citation type="journal article" date="2020" name="mSystems">
        <title>Genome- and Community-Level Interaction Insights into Carbon Utilization and Element Cycling Functions of Hydrothermarchaeota in Hydrothermal Sediment.</title>
        <authorList>
            <person name="Zhou Z."/>
            <person name="Liu Y."/>
            <person name="Xu W."/>
            <person name="Pan J."/>
            <person name="Luo Z.H."/>
            <person name="Li M."/>
        </authorList>
    </citation>
    <scope>NUCLEOTIDE SEQUENCE [LARGE SCALE GENOMIC DNA]</scope>
    <source>
        <strain evidence="2">SpSt-418</strain>
    </source>
</reference>
<proteinExistence type="predicted"/>
<dbReference type="SUPFAM" id="SSF53474">
    <property type="entry name" value="alpha/beta-Hydrolases"/>
    <property type="match status" value="1"/>
</dbReference>
<evidence type="ECO:0000313" key="2">
    <source>
        <dbReference type="EMBL" id="HFM98601.1"/>
    </source>
</evidence>
<dbReference type="GO" id="GO:0016787">
    <property type="term" value="F:hydrolase activity"/>
    <property type="evidence" value="ECO:0007669"/>
    <property type="project" value="UniProtKB-KW"/>
</dbReference>
<name>A0A7C3PQ82_9CYAN</name>
<dbReference type="InterPro" id="IPR029058">
    <property type="entry name" value="AB_hydrolase_fold"/>
</dbReference>
<gene>
    <name evidence="2" type="ORF">ENR64_12770</name>
</gene>
<dbReference type="InterPro" id="IPR000073">
    <property type="entry name" value="AB_hydrolase_1"/>
</dbReference>
<comment type="caution">
    <text evidence="2">The sequence shown here is derived from an EMBL/GenBank/DDBJ whole genome shotgun (WGS) entry which is preliminary data.</text>
</comment>
<dbReference type="PANTHER" id="PTHR37946">
    <property type="entry name" value="SLL1969 PROTEIN"/>
    <property type="match status" value="1"/>
</dbReference>
<evidence type="ECO:0000259" key="1">
    <source>
        <dbReference type="Pfam" id="PF00561"/>
    </source>
</evidence>
<dbReference type="Gene3D" id="3.40.50.1820">
    <property type="entry name" value="alpha/beta hydrolase"/>
    <property type="match status" value="1"/>
</dbReference>
<keyword evidence="2" id="KW-0378">Hydrolase</keyword>
<feature type="domain" description="AB hydrolase-1" evidence="1">
    <location>
        <begin position="7"/>
        <end position="115"/>
    </location>
</feature>
<dbReference type="AlphaFoldDB" id="A0A7C3PQ82"/>
<dbReference type="Pfam" id="PF00561">
    <property type="entry name" value="Abhydrolase_1"/>
    <property type="match status" value="1"/>
</dbReference>